<evidence type="ECO:0000259" key="1">
    <source>
        <dbReference type="Pfam" id="PF04149"/>
    </source>
</evidence>
<keyword evidence="3" id="KW-1185">Reference proteome</keyword>
<dbReference type="EMBL" id="RIBZ01000119">
    <property type="protein sequence ID" value="RNG30827.1"/>
    <property type="molecule type" value="Genomic_DNA"/>
</dbReference>
<dbReference type="AlphaFoldDB" id="A0A3M8WME2"/>
<dbReference type="Pfam" id="PF04149">
    <property type="entry name" value="DUF397"/>
    <property type="match status" value="2"/>
</dbReference>
<dbReference type="Proteomes" id="UP000275401">
    <property type="component" value="Unassembled WGS sequence"/>
</dbReference>
<reference evidence="2 3" key="1">
    <citation type="submission" date="2018-11" db="EMBL/GenBank/DDBJ databases">
        <title>The Potential of Streptomyces as Biocontrol Agents against the Tomato grey mould, Botrytis cinerea (Gray mold) Frontiers in Microbiology.</title>
        <authorList>
            <person name="Li D."/>
        </authorList>
    </citation>
    <scope>NUCLEOTIDE SEQUENCE [LARGE SCALE GENOMIC DNA]</scope>
    <source>
        <strain evidence="2 3">NEAU-LD23</strain>
    </source>
</reference>
<dbReference type="InterPro" id="IPR007278">
    <property type="entry name" value="DUF397"/>
</dbReference>
<organism evidence="2 3">
    <name type="scientific">Streptomyces botrytidirepellens</name>
    <dbReference type="NCBI Taxonomy" id="2486417"/>
    <lineage>
        <taxon>Bacteria</taxon>
        <taxon>Bacillati</taxon>
        <taxon>Actinomycetota</taxon>
        <taxon>Actinomycetes</taxon>
        <taxon>Kitasatosporales</taxon>
        <taxon>Streptomycetaceae</taxon>
        <taxon>Streptomyces</taxon>
    </lineage>
</organism>
<proteinExistence type="predicted"/>
<feature type="domain" description="DUF397" evidence="1">
    <location>
        <begin position="8"/>
        <end position="58"/>
    </location>
</feature>
<evidence type="ECO:0000313" key="3">
    <source>
        <dbReference type="Proteomes" id="UP000275401"/>
    </source>
</evidence>
<name>A0A3M8WME2_9ACTN</name>
<feature type="domain" description="DUF397" evidence="1">
    <location>
        <begin position="60"/>
        <end position="110"/>
    </location>
</feature>
<accession>A0A3M8WME2</accession>
<sequence length="111" mass="12035">MTTTPELDWFKSSYSGSSGDNCVEVAVQPNVVHIRDSTDTRIGSLTVSRQAWSAFTSELGWHKSSYSGSEGDNCVEVAIRPHAVHIRDSKDTGTGQLAIPHAAWADFVAQL</sequence>
<comment type="caution">
    <text evidence="2">The sequence shown here is derived from an EMBL/GenBank/DDBJ whole genome shotgun (WGS) entry which is preliminary data.</text>
</comment>
<protein>
    <submittedName>
        <fullName evidence="2">DUF397 domain-containing protein</fullName>
    </submittedName>
</protein>
<gene>
    <name evidence="2" type="ORF">EEJ42_09275</name>
</gene>
<dbReference type="RefSeq" id="WP_123099490.1">
    <property type="nucleotide sequence ID" value="NZ_RIBZ01000119.1"/>
</dbReference>
<evidence type="ECO:0000313" key="2">
    <source>
        <dbReference type="EMBL" id="RNG30827.1"/>
    </source>
</evidence>